<evidence type="ECO:0000313" key="2">
    <source>
        <dbReference type="EMBL" id="CAI83393.1"/>
    </source>
</evidence>
<feature type="transmembrane region" description="Helical" evidence="1">
    <location>
        <begin position="17"/>
        <end position="38"/>
    </location>
</feature>
<feature type="transmembrane region" description="Helical" evidence="1">
    <location>
        <begin position="95"/>
        <end position="112"/>
    </location>
</feature>
<protein>
    <submittedName>
        <fullName evidence="2">Hypothetical membrane protein</fullName>
    </submittedName>
</protein>
<accession>A0A916KN12</accession>
<keyword evidence="1" id="KW-0812">Transmembrane</keyword>
<dbReference type="Proteomes" id="UP000000433">
    <property type="component" value="Chromosome"/>
</dbReference>
<sequence length="116" mass="12909">MYMTEGNSTLDQKFFKVWLVLLGVAFALFMFMAIFKLFVDADTLVGVEYLITGLVMGASFFLVLKDKLNARAAVGSTLFFTGYIFSVVGLAFSPFFWGLGILVFASSLIVAYRNRI</sequence>
<dbReference type="KEGG" id="deh:cbdbA1341"/>
<feature type="transmembrane region" description="Helical" evidence="1">
    <location>
        <begin position="71"/>
        <end position="89"/>
    </location>
</feature>
<evidence type="ECO:0000256" key="1">
    <source>
        <dbReference type="SAM" id="Phobius"/>
    </source>
</evidence>
<gene>
    <name evidence="2" type="ordered locus">cbdbA1341</name>
</gene>
<dbReference type="AlphaFoldDB" id="A0A916KN12"/>
<evidence type="ECO:0000313" key="3">
    <source>
        <dbReference type="Proteomes" id="UP000000433"/>
    </source>
</evidence>
<name>A0A916KN12_DEHMC</name>
<dbReference type="EMBL" id="AJ965256">
    <property type="protein sequence ID" value="CAI83393.1"/>
    <property type="molecule type" value="Genomic_DNA"/>
</dbReference>
<organism evidence="2 3">
    <name type="scientific">Dehalococcoides mccartyi (strain CBDB1)</name>
    <dbReference type="NCBI Taxonomy" id="255470"/>
    <lineage>
        <taxon>Bacteria</taxon>
        <taxon>Bacillati</taxon>
        <taxon>Chloroflexota</taxon>
        <taxon>Dehalococcoidia</taxon>
        <taxon>Dehalococcoidales</taxon>
        <taxon>Dehalococcoidaceae</taxon>
        <taxon>Dehalococcoides</taxon>
    </lineage>
</organism>
<keyword evidence="3" id="KW-1185">Reference proteome</keyword>
<keyword evidence="1" id="KW-0472">Membrane</keyword>
<reference evidence="2 3" key="1">
    <citation type="journal article" date="2005" name="Nat. Biotechnol.">
        <title>Genome sequence of the chlorinated compound-respiring bacterium Dehalococcoides species strain CBDB1.</title>
        <authorList>
            <person name="Kube M."/>
            <person name="Beck A."/>
            <person name="Zinder S.H."/>
            <person name="Kuhl H."/>
            <person name="Reinhardt R."/>
            <person name="Adrian L."/>
        </authorList>
    </citation>
    <scope>NUCLEOTIDE SEQUENCE [LARGE SCALE GENOMIC DNA]</scope>
    <source>
        <strain evidence="2 3">CBDB1</strain>
    </source>
</reference>
<feature type="transmembrane region" description="Helical" evidence="1">
    <location>
        <begin position="44"/>
        <end position="64"/>
    </location>
</feature>
<proteinExistence type="predicted"/>
<keyword evidence="1" id="KW-1133">Transmembrane helix</keyword>